<evidence type="ECO:0000256" key="2">
    <source>
        <dbReference type="ARBA" id="ARBA00010532"/>
    </source>
</evidence>
<keyword evidence="6 8" id="KW-0472">Membrane</keyword>
<sequence length="578" mass="64253">MKLSVCAQKGWIFGCGGALFVIGVLLGGCWYLIFSKILATQLGLTPHSTSYDMWKETPVPMYMEFYLFNWTNADIFANASSNLTDIKPTFVEMGPYVFSEHHVRVNMSWNSNDTVTFMQKRTWKFIPERSNGILTDEVTTINTIAAAVRYISHNYNSFLVTLATNGLLRNYGSVSVTKTAGELLLDGYDDPLLDHLIQIIDTLGPSLNLTFDIPFDKFGWFSERNDSASYDGLFNMYTGTDDLSKLGMMHSWNYEHQSHYYKESCGLVRGTTGEICAPVKGTTTLDLFSSDICGSLTLKKVGELEVMGITGSKFEADASILDNGTLYPSQACYTTGESVYSGVMNISTCKWGAPAFISYPHFYLADSSYLDAVEGLSPSSKDHSFYFVVEPEMGVPLQVRARMQINILVDPYTSSNIPLFKNLPNRVFLPAMWFTQSVDIDEKLSSTVKTALIAKTAGWGVLFSLAAMGLVLLIIGLIITLRHGWVQNMVRTSVLVINPSTPNPPCREPIGLVLTGLSVCNCPDFHPPSTRLFTLRGTTPGGQIRIEKVSLIGIHHVSTLYCASLHCLYWKRVQEEER</sequence>
<keyword evidence="3" id="KW-1003">Cell membrane</keyword>
<dbReference type="GO" id="GO:0005737">
    <property type="term" value="C:cytoplasm"/>
    <property type="evidence" value="ECO:0007669"/>
    <property type="project" value="TreeGrafter"/>
</dbReference>
<reference evidence="9" key="1">
    <citation type="submission" date="2020-11" db="EMBL/GenBank/DDBJ databases">
        <authorList>
            <person name="Tran Van P."/>
        </authorList>
    </citation>
    <scope>NUCLEOTIDE SEQUENCE</scope>
</reference>
<accession>A0A7R9CRI1</accession>
<evidence type="ECO:0000256" key="4">
    <source>
        <dbReference type="ARBA" id="ARBA00022692"/>
    </source>
</evidence>
<keyword evidence="4 8" id="KW-0812">Transmembrane</keyword>
<keyword evidence="7" id="KW-0325">Glycoprotein</keyword>
<dbReference type="EMBL" id="OC317984">
    <property type="protein sequence ID" value="CAD7400040.1"/>
    <property type="molecule type" value="Genomic_DNA"/>
</dbReference>
<keyword evidence="5 8" id="KW-1133">Transmembrane helix</keyword>
<name>A0A7R9CRI1_TIMCR</name>
<dbReference type="GO" id="GO:0005044">
    <property type="term" value="F:scavenger receptor activity"/>
    <property type="evidence" value="ECO:0007669"/>
    <property type="project" value="TreeGrafter"/>
</dbReference>
<evidence type="ECO:0000256" key="7">
    <source>
        <dbReference type="ARBA" id="ARBA00023180"/>
    </source>
</evidence>
<evidence type="ECO:0000256" key="5">
    <source>
        <dbReference type="ARBA" id="ARBA00022989"/>
    </source>
</evidence>
<dbReference type="AlphaFoldDB" id="A0A7R9CRI1"/>
<evidence type="ECO:0000256" key="3">
    <source>
        <dbReference type="ARBA" id="ARBA00022475"/>
    </source>
</evidence>
<evidence type="ECO:0000256" key="8">
    <source>
        <dbReference type="SAM" id="Phobius"/>
    </source>
</evidence>
<comment type="subcellular location">
    <subcellularLocation>
        <location evidence="1">Cell membrane</location>
    </subcellularLocation>
</comment>
<dbReference type="PANTHER" id="PTHR11923:SF114">
    <property type="entry name" value="FI02050P-RELATED"/>
    <property type="match status" value="1"/>
</dbReference>
<feature type="transmembrane region" description="Helical" evidence="8">
    <location>
        <begin position="12"/>
        <end position="33"/>
    </location>
</feature>
<dbReference type="GO" id="GO:0005886">
    <property type="term" value="C:plasma membrane"/>
    <property type="evidence" value="ECO:0007669"/>
    <property type="project" value="UniProtKB-SubCell"/>
</dbReference>
<dbReference type="PANTHER" id="PTHR11923">
    <property type="entry name" value="SCAVENGER RECEPTOR CLASS B TYPE-1 SR-B1"/>
    <property type="match status" value="1"/>
</dbReference>
<comment type="similarity">
    <text evidence="2">Belongs to the CD36 family.</text>
</comment>
<evidence type="ECO:0000313" key="9">
    <source>
        <dbReference type="EMBL" id="CAD7400040.1"/>
    </source>
</evidence>
<gene>
    <name evidence="9" type="ORF">TCEB3V08_LOCUS5317</name>
</gene>
<evidence type="ECO:0000256" key="1">
    <source>
        <dbReference type="ARBA" id="ARBA00004236"/>
    </source>
</evidence>
<feature type="transmembrane region" description="Helical" evidence="8">
    <location>
        <begin position="457"/>
        <end position="481"/>
    </location>
</feature>
<dbReference type="PRINTS" id="PR01609">
    <property type="entry name" value="CD36FAMILY"/>
</dbReference>
<dbReference type="Pfam" id="PF01130">
    <property type="entry name" value="CD36"/>
    <property type="match status" value="1"/>
</dbReference>
<evidence type="ECO:0000256" key="6">
    <source>
        <dbReference type="ARBA" id="ARBA00023136"/>
    </source>
</evidence>
<dbReference type="InterPro" id="IPR002159">
    <property type="entry name" value="CD36_fam"/>
</dbReference>
<organism evidence="9">
    <name type="scientific">Timema cristinae</name>
    <name type="common">Walking stick</name>
    <dbReference type="NCBI Taxonomy" id="61476"/>
    <lineage>
        <taxon>Eukaryota</taxon>
        <taxon>Metazoa</taxon>
        <taxon>Ecdysozoa</taxon>
        <taxon>Arthropoda</taxon>
        <taxon>Hexapoda</taxon>
        <taxon>Insecta</taxon>
        <taxon>Pterygota</taxon>
        <taxon>Neoptera</taxon>
        <taxon>Polyneoptera</taxon>
        <taxon>Phasmatodea</taxon>
        <taxon>Timematodea</taxon>
        <taxon>Timematoidea</taxon>
        <taxon>Timematidae</taxon>
        <taxon>Timema</taxon>
    </lineage>
</organism>
<dbReference type="PROSITE" id="PS51257">
    <property type="entry name" value="PROKAR_LIPOPROTEIN"/>
    <property type="match status" value="1"/>
</dbReference>
<protein>
    <submittedName>
        <fullName evidence="9">Uncharacterized protein</fullName>
    </submittedName>
</protein>
<proteinExistence type="inferred from homology"/>